<dbReference type="InterPro" id="IPR022385">
    <property type="entry name" value="Rhs_assc_core"/>
</dbReference>
<evidence type="ECO:0000256" key="1">
    <source>
        <dbReference type="ARBA" id="ARBA00022737"/>
    </source>
</evidence>
<dbReference type="InterPro" id="IPR050708">
    <property type="entry name" value="T6SS_VgrG/RHS"/>
</dbReference>
<reference evidence="3 4" key="1">
    <citation type="submission" date="2018-08" db="EMBL/GenBank/DDBJ databases">
        <title>Lysobacter sp. zong2l5, whole genome shotgun sequence.</title>
        <authorList>
            <person name="Zhang X."/>
            <person name="Feng G."/>
            <person name="Zhu H."/>
        </authorList>
    </citation>
    <scope>NUCLEOTIDE SEQUENCE [LARGE SCALE GENOMIC DNA]</scope>
    <source>
        <strain evidence="4">zong2l5</strain>
    </source>
</reference>
<evidence type="ECO:0000313" key="3">
    <source>
        <dbReference type="EMBL" id="RDZ26828.1"/>
    </source>
</evidence>
<dbReference type="Pfam" id="PF25023">
    <property type="entry name" value="TEN_YD-shell"/>
    <property type="match status" value="2"/>
</dbReference>
<dbReference type="OrthoDB" id="9816400at2"/>
<dbReference type="PANTHER" id="PTHR32305">
    <property type="match status" value="1"/>
</dbReference>
<dbReference type="InterPro" id="IPR056823">
    <property type="entry name" value="TEN-like_YD-shell"/>
</dbReference>
<dbReference type="PANTHER" id="PTHR32305:SF15">
    <property type="entry name" value="PROTEIN RHSA-RELATED"/>
    <property type="match status" value="1"/>
</dbReference>
<dbReference type="NCBIfam" id="TIGR01643">
    <property type="entry name" value="YD_repeat_2x"/>
    <property type="match status" value="5"/>
</dbReference>
<protein>
    <submittedName>
        <fullName evidence="3">RHS repeat protein</fullName>
    </submittedName>
</protein>
<sequence length="1020" mass="111445">MTLASTDGSLGYTTHANYSGDRLNWSIDQQGSRTTYVYTNWRQTSRTEGMDFWGTVIATTRTIQTDWNAPWAAPSERRTYNNANVLVGKSTWTYNTRGQPLTATSIDPATPTNTRSSTTTYCEQADITAGTCPLLGLVTAVNGPRTDLNDTTTYTYYASDDASCTSAPATCPHRKGDLWKVTNALGQVVETLAYDGAGRPRSVKDANGVVTDLEYHPRGWLAASKVRGPNAGSETDDAITRYTYTPTGLVSQITQPDGAYTVFGYDAAHRLTSITDNAGNQIVYTLDNAGSRTREDTKDSGGALKRTLSRVYNQLGQLKTGKDAYNHATGYVYDAAGNLDTTTDAQGTVTDNAYDPLGRLTQTLQDTAGINANTQFQYDALDRLTKVTDPKGLHTQYQYNGLGDLTQLTSPDTGVTTYSYDAAGNRTGQTDARAVASGYQYDALNRLTAVTYPTASLNVAYSYDTAQASCTTGETYTQGRLTRMSDASGQTDYCYDRFGNLVRKTTAFATGTTLATRYSYALGGALTGIVYPDGTAVDYQRDAQGRISEVGYTPVGGSRQRLVHNVQYAAFGPVTAWTYDNGRVLQRLYDQNYAPTRVADTSGSGLYVDFTLDNVSRISELRNRSNALDARYRYDALSRLDQLQDGPSGTPIETYTYDATGNRTGKTTSAGTAAYTYPSTSHRLSTVGGVVRTYSDNGNTTSVGGTALQLSYDDSNRLVQTQVNNAVVMNYAYNGRGEQVRRYLGANSKLSVYDEAGQWLGEYDGATPLQQVIWLDNYPVGLLVGSGAAQKLHYIQPDHLGTPREVIDPQRNVSVWKWQLKGEAFGASPPEQDPDLDGTSFVFDLRYPGQRYDAASGLNYNYFRDYEAAVGRYSTSDPIGLNGGLNTYLYSDANPFLIFDQYGLLGQMVAQGVCELITGTGGYWHKRKEDHFKKWSSERRQNVANECTRIYWACQSPNAGPSCVPDAVRACEAMTRAVDCELEEEKKTLNLVDPVPWWDIVGQLCNLGIVGTKAPRGPVP</sequence>
<gene>
    <name evidence="3" type="ORF">DX914_16035</name>
</gene>
<comment type="caution">
    <text evidence="3">The sequence shown here is derived from an EMBL/GenBank/DDBJ whole genome shotgun (WGS) entry which is preliminary data.</text>
</comment>
<dbReference type="Proteomes" id="UP000264492">
    <property type="component" value="Unassembled WGS sequence"/>
</dbReference>
<name>A0A371JYT3_9GAMM</name>
<dbReference type="Gene3D" id="2.180.10.10">
    <property type="entry name" value="RHS repeat-associated core"/>
    <property type="match status" value="2"/>
</dbReference>
<accession>A0A371JYT3</accession>
<keyword evidence="4" id="KW-1185">Reference proteome</keyword>
<dbReference type="InterPro" id="IPR006530">
    <property type="entry name" value="YD"/>
</dbReference>
<keyword evidence="1" id="KW-0677">Repeat</keyword>
<feature type="domain" description="Teneurin-like YD-shell" evidence="2">
    <location>
        <begin position="608"/>
        <end position="877"/>
    </location>
</feature>
<dbReference type="InterPro" id="IPR031325">
    <property type="entry name" value="RHS_repeat"/>
</dbReference>
<evidence type="ECO:0000259" key="2">
    <source>
        <dbReference type="Pfam" id="PF25023"/>
    </source>
</evidence>
<organism evidence="3 4">
    <name type="scientific">Lysobacter silvisoli</name>
    <dbReference type="NCBI Taxonomy" id="2293254"/>
    <lineage>
        <taxon>Bacteria</taxon>
        <taxon>Pseudomonadati</taxon>
        <taxon>Pseudomonadota</taxon>
        <taxon>Gammaproteobacteria</taxon>
        <taxon>Lysobacterales</taxon>
        <taxon>Lysobacteraceae</taxon>
        <taxon>Lysobacter</taxon>
    </lineage>
</organism>
<dbReference type="Pfam" id="PF05593">
    <property type="entry name" value="RHS_repeat"/>
    <property type="match status" value="3"/>
</dbReference>
<dbReference type="EMBL" id="QTSU01000003">
    <property type="protein sequence ID" value="RDZ26828.1"/>
    <property type="molecule type" value="Genomic_DNA"/>
</dbReference>
<feature type="domain" description="Teneurin-like YD-shell" evidence="2">
    <location>
        <begin position="305"/>
        <end position="465"/>
    </location>
</feature>
<dbReference type="NCBIfam" id="TIGR03696">
    <property type="entry name" value="Rhs_assc_core"/>
    <property type="match status" value="1"/>
</dbReference>
<evidence type="ECO:0000313" key="4">
    <source>
        <dbReference type="Proteomes" id="UP000264492"/>
    </source>
</evidence>
<proteinExistence type="predicted"/>
<dbReference type="AlphaFoldDB" id="A0A371JYT3"/>